<evidence type="ECO:0000256" key="3">
    <source>
        <dbReference type="ARBA" id="ARBA00022801"/>
    </source>
</evidence>
<sequence length="318" mass="33880">MKRALIGCIAAWVSMGSPVVEAQGEAVMVVEAHSGKVLIGTNSTVKRPVASLTKIATGVLVVDWAEAAGVNLEERELVVPASVAGLPGANPMRLVPGERLSLRDAMASTLLGSDNAAALSLADHVGREFLARKGRSGDPVAAFVGEMNVLAKALGMKKTKFYNPHGLELPKQVGLSTAADIAKLSIYAMRRPGFNFITRQKERQVTVKGAEGPRGYRVKNTNELVSESVIGLKTGTTRAAGECVAIGVERAPLIRPKADGSKGVTPRRLIIVLLNSPDRFGRAKALIPKGWGIYDAWVRGGAQVQDRRREILDVPNPR</sequence>
<gene>
    <name evidence="12" type="ORF">JIN81_10980</name>
</gene>
<proteinExistence type="inferred from homology"/>
<keyword evidence="6" id="KW-0961">Cell wall biogenesis/degradation</keyword>
<evidence type="ECO:0000256" key="9">
    <source>
        <dbReference type="RuleBase" id="RU004016"/>
    </source>
</evidence>
<dbReference type="GO" id="GO:0008360">
    <property type="term" value="P:regulation of cell shape"/>
    <property type="evidence" value="ECO:0007669"/>
    <property type="project" value="UniProtKB-KW"/>
</dbReference>
<organism evidence="12 13">
    <name type="scientific">Haloferula rosea</name>
    <dbReference type="NCBI Taxonomy" id="490093"/>
    <lineage>
        <taxon>Bacteria</taxon>
        <taxon>Pseudomonadati</taxon>
        <taxon>Verrucomicrobiota</taxon>
        <taxon>Verrucomicrobiia</taxon>
        <taxon>Verrucomicrobiales</taxon>
        <taxon>Verrucomicrobiaceae</taxon>
        <taxon>Haloferula</taxon>
    </lineage>
</organism>
<feature type="chain" id="PRO_5037298465" evidence="10">
    <location>
        <begin position="23"/>
        <end position="318"/>
    </location>
</feature>
<dbReference type="PANTHER" id="PTHR21581:SF6">
    <property type="entry name" value="TRAFFICKING PROTEIN PARTICLE COMPLEX SUBUNIT 12"/>
    <property type="match status" value="1"/>
</dbReference>
<keyword evidence="3" id="KW-0378">Hydrolase</keyword>
<dbReference type="GO" id="GO:0006508">
    <property type="term" value="P:proteolysis"/>
    <property type="evidence" value="ECO:0007669"/>
    <property type="project" value="InterPro"/>
</dbReference>
<feature type="active site" evidence="7">
    <location>
        <position position="113"/>
    </location>
</feature>
<dbReference type="GO" id="GO:0009252">
    <property type="term" value="P:peptidoglycan biosynthetic process"/>
    <property type="evidence" value="ECO:0007669"/>
    <property type="project" value="UniProtKB-KW"/>
</dbReference>
<comment type="caution">
    <text evidence="12">The sequence shown here is derived from an EMBL/GenBank/DDBJ whole genome shotgun (WGS) entry which is preliminary data.</text>
</comment>
<dbReference type="GO" id="GO:0071555">
    <property type="term" value="P:cell wall organization"/>
    <property type="evidence" value="ECO:0007669"/>
    <property type="project" value="UniProtKB-KW"/>
</dbReference>
<evidence type="ECO:0000256" key="8">
    <source>
        <dbReference type="PIRSR" id="PIRSR618044-2"/>
    </source>
</evidence>
<dbReference type="PRINTS" id="PR00725">
    <property type="entry name" value="DADACBPTASE1"/>
</dbReference>
<evidence type="ECO:0000256" key="6">
    <source>
        <dbReference type="ARBA" id="ARBA00023316"/>
    </source>
</evidence>
<name>A0A934RE46_9BACT</name>
<reference evidence="12" key="1">
    <citation type="submission" date="2021-01" db="EMBL/GenBank/DDBJ databases">
        <title>Modified the classification status of verrucomicrobia.</title>
        <authorList>
            <person name="Feng X."/>
        </authorList>
    </citation>
    <scope>NUCLEOTIDE SEQUENCE</scope>
    <source>
        <strain evidence="12">KCTC 22201</strain>
    </source>
</reference>
<evidence type="ECO:0000256" key="1">
    <source>
        <dbReference type="ARBA" id="ARBA00007164"/>
    </source>
</evidence>
<evidence type="ECO:0000259" key="11">
    <source>
        <dbReference type="Pfam" id="PF00768"/>
    </source>
</evidence>
<dbReference type="InterPro" id="IPR018044">
    <property type="entry name" value="Peptidase_S11"/>
</dbReference>
<feature type="active site" description="Proton acceptor" evidence="7">
    <location>
        <position position="54"/>
    </location>
</feature>
<evidence type="ECO:0000256" key="7">
    <source>
        <dbReference type="PIRSR" id="PIRSR618044-1"/>
    </source>
</evidence>
<feature type="domain" description="Peptidase S11 D-alanyl-D-alanine carboxypeptidase A N-terminal" evidence="11">
    <location>
        <begin position="21"/>
        <end position="244"/>
    </location>
</feature>
<feature type="binding site" evidence="8">
    <location>
        <position position="233"/>
    </location>
    <ligand>
        <name>substrate</name>
    </ligand>
</feature>
<dbReference type="GO" id="GO:0009002">
    <property type="term" value="F:serine-type D-Ala-D-Ala carboxypeptidase activity"/>
    <property type="evidence" value="ECO:0007669"/>
    <property type="project" value="InterPro"/>
</dbReference>
<dbReference type="AlphaFoldDB" id="A0A934RE46"/>
<keyword evidence="12" id="KW-0121">Carboxypeptidase</keyword>
<dbReference type="Proteomes" id="UP000658278">
    <property type="component" value="Unassembled WGS sequence"/>
</dbReference>
<dbReference type="PANTHER" id="PTHR21581">
    <property type="entry name" value="D-ALANYL-D-ALANINE CARBOXYPEPTIDASE"/>
    <property type="match status" value="1"/>
</dbReference>
<dbReference type="RefSeq" id="WP_200279089.1">
    <property type="nucleotide sequence ID" value="NZ_JAENII010000007.1"/>
</dbReference>
<evidence type="ECO:0000313" key="13">
    <source>
        <dbReference type="Proteomes" id="UP000658278"/>
    </source>
</evidence>
<evidence type="ECO:0000256" key="10">
    <source>
        <dbReference type="SAM" id="SignalP"/>
    </source>
</evidence>
<protein>
    <submittedName>
        <fullName evidence="12">D-alanyl-D-alanine carboxypeptidase</fullName>
    </submittedName>
</protein>
<keyword evidence="5" id="KW-0573">Peptidoglycan synthesis</keyword>
<feature type="signal peptide" evidence="10">
    <location>
        <begin position="1"/>
        <end position="22"/>
    </location>
</feature>
<keyword evidence="2 10" id="KW-0732">Signal</keyword>
<dbReference type="InterPro" id="IPR001967">
    <property type="entry name" value="Peptidase_S11_N"/>
</dbReference>
<comment type="similarity">
    <text evidence="1 9">Belongs to the peptidase S11 family.</text>
</comment>
<dbReference type="SUPFAM" id="SSF56601">
    <property type="entry name" value="beta-lactamase/transpeptidase-like"/>
    <property type="match status" value="1"/>
</dbReference>
<evidence type="ECO:0000313" key="12">
    <source>
        <dbReference type="EMBL" id="MBK1827544.1"/>
    </source>
</evidence>
<keyword evidence="13" id="KW-1185">Reference proteome</keyword>
<feature type="active site" description="Acyl-ester intermediate" evidence="7">
    <location>
        <position position="51"/>
    </location>
</feature>
<dbReference type="Gene3D" id="3.40.710.10">
    <property type="entry name" value="DD-peptidase/beta-lactamase superfamily"/>
    <property type="match status" value="1"/>
</dbReference>
<dbReference type="InterPro" id="IPR012338">
    <property type="entry name" value="Beta-lactam/transpept-like"/>
</dbReference>
<dbReference type="EMBL" id="JAENII010000007">
    <property type="protein sequence ID" value="MBK1827544.1"/>
    <property type="molecule type" value="Genomic_DNA"/>
</dbReference>
<evidence type="ECO:0000256" key="2">
    <source>
        <dbReference type="ARBA" id="ARBA00022729"/>
    </source>
</evidence>
<keyword evidence="4" id="KW-0133">Cell shape</keyword>
<evidence type="ECO:0000256" key="4">
    <source>
        <dbReference type="ARBA" id="ARBA00022960"/>
    </source>
</evidence>
<evidence type="ECO:0000256" key="5">
    <source>
        <dbReference type="ARBA" id="ARBA00022984"/>
    </source>
</evidence>
<keyword evidence="12" id="KW-0645">Protease</keyword>
<dbReference type="Pfam" id="PF00768">
    <property type="entry name" value="Peptidase_S11"/>
    <property type="match status" value="1"/>
</dbReference>
<accession>A0A934RE46</accession>